<protein>
    <recommendedName>
        <fullName evidence="4">Capsule biosynthesis protein</fullName>
    </recommendedName>
</protein>
<feature type="region of interest" description="Disordered" evidence="1">
    <location>
        <begin position="1"/>
        <end position="22"/>
    </location>
</feature>
<evidence type="ECO:0000256" key="1">
    <source>
        <dbReference type="SAM" id="MobiDB-lite"/>
    </source>
</evidence>
<proteinExistence type="predicted"/>
<organism evidence="3">
    <name type="scientific">marine metagenome</name>
    <dbReference type="NCBI Taxonomy" id="408172"/>
    <lineage>
        <taxon>unclassified sequences</taxon>
        <taxon>metagenomes</taxon>
        <taxon>ecological metagenomes</taxon>
    </lineage>
</organism>
<reference evidence="3" key="1">
    <citation type="submission" date="2018-05" db="EMBL/GenBank/DDBJ databases">
        <authorList>
            <person name="Lanie J.A."/>
            <person name="Ng W.-L."/>
            <person name="Kazmierczak K.M."/>
            <person name="Andrzejewski T.M."/>
            <person name="Davidsen T.M."/>
            <person name="Wayne K.J."/>
            <person name="Tettelin H."/>
            <person name="Glass J.I."/>
            <person name="Rusch D."/>
            <person name="Podicherti R."/>
            <person name="Tsui H.-C.T."/>
            <person name="Winkler M.E."/>
        </authorList>
    </citation>
    <scope>NUCLEOTIDE SEQUENCE</scope>
</reference>
<evidence type="ECO:0008006" key="4">
    <source>
        <dbReference type="Google" id="ProtNLM"/>
    </source>
</evidence>
<keyword evidence="2" id="KW-0812">Transmembrane</keyword>
<keyword evidence="2" id="KW-0472">Membrane</keyword>
<gene>
    <name evidence="3" type="ORF">METZ01_LOCUS340274</name>
</gene>
<accession>A0A382QRC5</accession>
<feature type="transmembrane region" description="Helical" evidence="2">
    <location>
        <begin position="38"/>
        <end position="59"/>
    </location>
</feature>
<dbReference type="Pfam" id="PF19883">
    <property type="entry name" value="DUF6356"/>
    <property type="match status" value="1"/>
</dbReference>
<dbReference type="EMBL" id="UINC01115994">
    <property type="protein sequence ID" value="SVC87420.1"/>
    <property type="molecule type" value="Genomic_DNA"/>
</dbReference>
<keyword evidence="2" id="KW-1133">Transmembrane helix</keyword>
<sequence>MVRHSESLPGSRPLGPFTAHPASVGETWSQHARFAFGFARSLALAAMAAIVHAVLPFLFQTTASRTVDRLHARIHGPRGAEVAADSTVEHLAA</sequence>
<evidence type="ECO:0000256" key="2">
    <source>
        <dbReference type="SAM" id="Phobius"/>
    </source>
</evidence>
<dbReference type="AlphaFoldDB" id="A0A382QRC5"/>
<name>A0A382QRC5_9ZZZZ</name>
<dbReference type="InterPro" id="IPR045936">
    <property type="entry name" value="DUF6356"/>
</dbReference>
<evidence type="ECO:0000313" key="3">
    <source>
        <dbReference type="EMBL" id="SVC87420.1"/>
    </source>
</evidence>